<sequence length="264" mass="27791">MYLTDIASLDCDHPLRCRMVPSPPIPKQSPSPLLALQVRFLDSTPTSTEQTIARGVGCSKQALGTSDGVLPNGTATGIPQRDASVSSDSTPTSTEQTIGRGVGCSKQALGTSDGVLPNGTATGIPQRDASVSSGLADSESSPLSPSAPKPSVPLRRSISDRKPEMNKNRSRVAPIEINTYDLDDGGGGGGKVRSPPPPSPRSSTEKRRSSVLLATDLFAFSAGRVPERAESCEELDAGDDELYSQKKQKAGEYINFFLNFLSTV</sequence>
<dbReference type="OrthoDB" id="5864453at2759"/>
<name>A0A183E007_9BILA</name>
<evidence type="ECO:0000256" key="1">
    <source>
        <dbReference type="SAM" id="MobiDB-lite"/>
    </source>
</evidence>
<dbReference type="EMBL" id="UYRT01081108">
    <property type="protein sequence ID" value="VDN23918.1"/>
    <property type="molecule type" value="Genomic_DNA"/>
</dbReference>
<dbReference type="AlphaFoldDB" id="A0A183E007"/>
<dbReference type="WBParaSite" id="GPUH_0001431701-mRNA-1">
    <property type="protein sequence ID" value="GPUH_0001431701-mRNA-1"/>
    <property type="gene ID" value="GPUH_0001431701"/>
</dbReference>
<organism evidence="4">
    <name type="scientific">Gongylonema pulchrum</name>
    <dbReference type="NCBI Taxonomy" id="637853"/>
    <lineage>
        <taxon>Eukaryota</taxon>
        <taxon>Metazoa</taxon>
        <taxon>Ecdysozoa</taxon>
        <taxon>Nematoda</taxon>
        <taxon>Chromadorea</taxon>
        <taxon>Rhabditida</taxon>
        <taxon>Spirurina</taxon>
        <taxon>Spiruromorpha</taxon>
        <taxon>Spiruroidea</taxon>
        <taxon>Gongylonematidae</taxon>
        <taxon>Gongylonema</taxon>
    </lineage>
</organism>
<feature type="compositionally biased region" description="Basic and acidic residues" evidence="1">
    <location>
        <begin position="157"/>
        <end position="167"/>
    </location>
</feature>
<feature type="compositionally biased region" description="Polar residues" evidence="1">
    <location>
        <begin position="73"/>
        <end position="97"/>
    </location>
</feature>
<keyword evidence="3" id="KW-1185">Reference proteome</keyword>
<protein>
    <submittedName>
        <fullName evidence="2 4">Uncharacterized protein</fullName>
    </submittedName>
</protein>
<evidence type="ECO:0000313" key="3">
    <source>
        <dbReference type="Proteomes" id="UP000271098"/>
    </source>
</evidence>
<reference evidence="2 3" key="2">
    <citation type="submission" date="2018-11" db="EMBL/GenBank/DDBJ databases">
        <authorList>
            <consortium name="Pathogen Informatics"/>
        </authorList>
    </citation>
    <scope>NUCLEOTIDE SEQUENCE [LARGE SCALE GENOMIC DNA]</scope>
</reference>
<feature type="compositionally biased region" description="Polar residues" evidence="1">
    <location>
        <begin position="119"/>
        <end position="135"/>
    </location>
</feature>
<evidence type="ECO:0000313" key="2">
    <source>
        <dbReference type="EMBL" id="VDN23918.1"/>
    </source>
</evidence>
<evidence type="ECO:0000313" key="4">
    <source>
        <dbReference type="WBParaSite" id="GPUH_0001431701-mRNA-1"/>
    </source>
</evidence>
<proteinExistence type="predicted"/>
<gene>
    <name evidence="2" type="ORF">GPUH_LOCUS14298</name>
</gene>
<feature type="region of interest" description="Disordered" evidence="1">
    <location>
        <begin position="61"/>
        <end position="209"/>
    </location>
</feature>
<accession>A0A183E007</accession>
<dbReference type="Proteomes" id="UP000271098">
    <property type="component" value="Unassembled WGS sequence"/>
</dbReference>
<reference evidence="4" key="1">
    <citation type="submission" date="2016-06" db="UniProtKB">
        <authorList>
            <consortium name="WormBaseParasite"/>
        </authorList>
    </citation>
    <scope>IDENTIFICATION</scope>
</reference>